<dbReference type="OrthoDB" id="9801697at2"/>
<sequence>MNNIRAAGGKILIGEKCLIAQNVNLIGSNHSIAKEHNILDQSWDDSKLNVIIGNDVWIGCGATILPGVKIGNGAIIAAGSVVVRDVEEYAIHGGIPAKFIKFRS</sequence>
<comment type="caution">
    <text evidence="4">The sequence shown here is derived from an EMBL/GenBank/DDBJ whole genome shotgun (WGS) entry which is preliminary data.</text>
</comment>
<keyword evidence="3" id="KW-0012">Acyltransferase</keyword>
<dbReference type="AlphaFoldDB" id="A0A4R0NQD8"/>
<evidence type="ECO:0000256" key="2">
    <source>
        <dbReference type="ARBA" id="ARBA00022737"/>
    </source>
</evidence>
<dbReference type="Proteomes" id="UP000291485">
    <property type="component" value="Unassembled WGS sequence"/>
</dbReference>
<evidence type="ECO:0000313" key="5">
    <source>
        <dbReference type="Proteomes" id="UP000291485"/>
    </source>
</evidence>
<keyword evidence="2" id="KW-0677">Repeat</keyword>
<dbReference type="PANTHER" id="PTHR23416">
    <property type="entry name" value="SIALIC ACID SYNTHASE-RELATED"/>
    <property type="match status" value="1"/>
</dbReference>
<evidence type="ECO:0008006" key="6">
    <source>
        <dbReference type="Google" id="ProtNLM"/>
    </source>
</evidence>
<gene>
    <name evidence="4" type="ORF">EZ449_19380</name>
</gene>
<evidence type="ECO:0000256" key="3">
    <source>
        <dbReference type="ARBA" id="ARBA00023315"/>
    </source>
</evidence>
<reference evidence="4 5" key="1">
    <citation type="submission" date="2019-02" db="EMBL/GenBank/DDBJ databases">
        <title>Pedobacter sp. RP-3-11 sp. nov., isolated from Arctic soil.</title>
        <authorList>
            <person name="Dahal R.H."/>
        </authorList>
    </citation>
    <scope>NUCLEOTIDE SEQUENCE [LARGE SCALE GENOMIC DNA]</scope>
    <source>
        <strain evidence="4 5">RP-3-11</strain>
    </source>
</reference>
<protein>
    <recommendedName>
        <fullName evidence="6">Transferase hexapeptide (Six repeat-containing protein)</fullName>
    </recommendedName>
</protein>
<dbReference type="InterPro" id="IPR018357">
    <property type="entry name" value="Hexapep_transf_CS"/>
</dbReference>
<dbReference type="GO" id="GO:0016746">
    <property type="term" value="F:acyltransferase activity"/>
    <property type="evidence" value="ECO:0007669"/>
    <property type="project" value="UniProtKB-KW"/>
</dbReference>
<dbReference type="InterPro" id="IPR001451">
    <property type="entry name" value="Hexapep"/>
</dbReference>
<dbReference type="Gene3D" id="2.160.10.10">
    <property type="entry name" value="Hexapeptide repeat proteins"/>
    <property type="match status" value="1"/>
</dbReference>
<organism evidence="4 5">
    <name type="scientific">Pedobacter frigidisoli</name>
    <dbReference type="NCBI Taxonomy" id="2530455"/>
    <lineage>
        <taxon>Bacteria</taxon>
        <taxon>Pseudomonadati</taxon>
        <taxon>Bacteroidota</taxon>
        <taxon>Sphingobacteriia</taxon>
        <taxon>Sphingobacteriales</taxon>
        <taxon>Sphingobacteriaceae</taxon>
        <taxon>Pedobacter</taxon>
    </lineage>
</organism>
<evidence type="ECO:0000256" key="1">
    <source>
        <dbReference type="ARBA" id="ARBA00022679"/>
    </source>
</evidence>
<keyword evidence="5" id="KW-1185">Reference proteome</keyword>
<dbReference type="SUPFAM" id="SSF51161">
    <property type="entry name" value="Trimeric LpxA-like enzymes"/>
    <property type="match status" value="1"/>
</dbReference>
<dbReference type="EMBL" id="SJSN01000019">
    <property type="protein sequence ID" value="TCD02013.1"/>
    <property type="molecule type" value="Genomic_DNA"/>
</dbReference>
<dbReference type="PROSITE" id="PS00101">
    <property type="entry name" value="HEXAPEP_TRANSFERASES"/>
    <property type="match status" value="1"/>
</dbReference>
<evidence type="ECO:0000313" key="4">
    <source>
        <dbReference type="EMBL" id="TCD02013.1"/>
    </source>
</evidence>
<name>A0A4R0NQD8_9SPHI</name>
<keyword evidence="1" id="KW-0808">Transferase</keyword>
<dbReference type="InterPro" id="IPR051159">
    <property type="entry name" value="Hexapeptide_acetyltransf"/>
</dbReference>
<dbReference type="Pfam" id="PF00132">
    <property type="entry name" value="Hexapep"/>
    <property type="match status" value="1"/>
</dbReference>
<proteinExistence type="predicted"/>
<dbReference type="InterPro" id="IPR011004">
    <property type="entry name" value="Trimer_LpxA-like_sf"/>
</dbReference>
<accession>A0A4R0NQD8</accession>